<comment type="similarity">
    <text evidence="1 10">Belongs to the tannase family.</text>
</comment>
<evidence type="ECO:0000256" key="9">
    <source>
        <dbReference type="ARBA" id="ARBA00034075"/>
    </source>
</evidence>
<keyword evidence="8" id="KW-1015">Disulfide bond</keyword>
<name>A0A0D2DMY8_9EURO</name>
<proteinExistence type="inferred from homology"/>
<dbReference type="PANTHER" id="PTHR33938:SF15">
    <property type="entry name" value="FERULOYL ESTERASE B-RELATED"/>
    <property type="match status" value="1"/>
</dbReference>
<dbReference type="RefSeq" id="XP_013282824.1">
    <property type="nucleotide sequence ID" value="XM_013427370.1"/>
</dbReference>
<dbReference type="Proteomes" id="UP000053029">
    <property type="component" value="Unassembled WGS sequence"/>
</dbReference>
<dbReference type="InterPro" id="IPR029058">
    <property type="entry name" value="AB_hydrolase_fold"/>
</dbReference>
<keyword evidence="3" id="KW-0624">Polysaccharide degradation</keyword>
<dbReference type="OrthoDB" id="3039123at2759"/>
<dbReference type="GeneID" id="25308346"/>
<evidence type="ECO:0000313" key="11">
    <source>
        <dbReference type="EMBL" id="KIW79016.1"/>
    </source>
</evidence>
<feature type="signal peptide" evidence="10">
    <location>
        <begin position="1"/>
        <end position="21"/>
    </location>
</feature>
<protein>
    <recommendedName>
        <fullName evidence="10">Carboxylic ester hydrolase</fullName>
        <ecNumber evidence="10">3.1.1.-</ecNumber>
    </recommendedName>
</protein>
<evidence type="ECO:0000256" key="2">
    <source>
        <dbReference type="ARBA" id="ARBA00022487"/>
    </source>
</evidence>
<evidence type="ECO:0000256" key="7">
    <source>
        <dbReference type="ARBA" id="ARBA00022837"/>
    </source>
</evidence>
<keyword evidence="12" id="KW-1185">Reference proteome</keyword>
<reference evidence="11 12" key="1">
    <citation type="submission" date="2015-01" db="EMBL/GenBank/DDBJ databases">
        <title>The Genome Sequence of Fonsecaea pedrosoi CBS 271.37.</title>
        <authorList>
            <consortium name="The Broad Institute Genomics Platform"/>
            <person name="Cuomo C."/>
            <person name="de Hoog S."/>
            <person name="Gorbushina A."/>
            <person name="Stielow B."/>
            <person name="Teixiera M."/>
            <person name="Abouelleil A."/>
            <person name="Chapman S.B."/>
            <person name="Priest M."/>
            <person name="Young S.K."/>
            <person name="Wortman J."/>
            <person name="Nusbaum C."/>
            <person name="Birren B."/>
        </authorList>
    </citation>
    <scope>NUCLEOTIDE SEQUENCE [LARGE SCALE GENOMIC DNA]</scope>
    <source>
        <strain evidence="11 12">CBS 271.37</strain>
    </source>
</reference>
<keyword evidence="3" id="KW-0119">Carbohydrate metabolism</keyword>
<evidence type="ECO:0000256" key="6">
    <source>
        <dbReference type="ARBA" id="ARBA00022801"/>
    </source>
</evidence>
<keyword evidence="6 10" id="KW-0378">Hydrolase</keyword>
<keyword evidence="2" id="KW-0719">Serine esterase</keyword>
<dbReference type="InterPro" id="IPR011118">
    <property type="entry name" value="Tannase/feruloyl_esterase"/>
</dbReference>
<evidence type="ECO:0000313" key="12">
    <source>
        <dbReference type="Proteomes" id="UP000053029"/>
    </source>
</evidence>
<dbReference type="GO" id="GO:0046872">
    <property type="term" value="F:metal ion binding"/>
    <property type="evidence" value="ECO:0007669"/>
    <property type="project" value="UniProtKB-KW"/>
</dbReference>
<dbReference type="GO" id="GO:0045493">
    <property type="term" value="P:xylan catabolic process"/>
    <property type="evidence" value="ECO:0007669"/>
    <property type="project" value="UniProtKB-KW"/>
</dbReference>
<comment type="catalytic activity">
    <reaction evidence="9">
        <text>feruloyl-polysaccharide + H2O = ferulate + polysaccharide.</text>
        <dbReference type="EC" id="3.1.1.73"/>
    </reaction>
</comment>
<dbReference type="VEuPathDB" id="FungiDB:Z517_08856"/>
<dbReference type="EMBL" id="KN846973">
    <property type="protein sequence ID" value="KIW79016.1"/>
    <property type="molecule type" value="Genomic_DNA"/>
</dbReference>
<evidence type="ECO:0000256" key="5">
    <source>
        <dbReference type="ARBA" id="ARBA00022729"/>
    </source>
</evidence>
<organism evidence="11 12">
    <name type="scientific">Fonsecaea pedrosoi CBS 271.37</name>
    <dbReference type="NCBI Taxonomy" id="1442368"/>
    <lineage>
        <taxon>Eukaryota</taxon>
        <taxon>Fungi</taxon>
        <taxon>Dikarya</taxon>
        <taxon>Ascomycota</taxon>
        <taxon>Pezizomycotina</taxon>
        <taxon>Eurotiomycetes</taxon>
        <taxon>Chaetothyriomycetidae</taxon>
        <taxon>Chaetothyriales</taxon>
        <taxon>Herpotrichiellaceae</taxon>
        <taxon>Fonsecaea</taxon>
    </lineage>
</organism>
<keyword evidence="5 10" id="KW-0732">Signal</keyword>
<keyword evidence="7" id="KW-0106">Calcium</keyword>
<evidence type="ECO:0000256" key="4">
    <source>
        <dbReference type="ARBA" id="ARBA00022723"/>
    </source>
</evidence>
<gene>
    <name evidence="11" type="ORF">Z517_08856</name>
</gene>
<keyword evidence="3" id="KW-0858">Xylan degradation</keyword>
<dbReference type="AlphaFoldDB" id="A0A0D2DMY8"/>
<dbReference type="HOGENOM" id="CLU_014819_1_1_1"/>
<evidence type="ECO:0000256" key="8">
    <source>
        <dbReference type="ARBA" id="ARBA00023157"/>
    </source>
</evidence>
<evidence type="ECO:0000256" key="3">
    <source>
        <dbReference type="ARBA" id="ARBA00022651"/>
    </source>
</evidence>
<dbReference type="SUPFAM" id="SSF53474">
    <property type="entry name" value="alpha/beta-Hydrolases"/>
    <property type="match status" value="1"/>
</dbReference>
<dbReference type="PANTHER" id="PTHR33938">
    <property type="entry name" value="FERULOYL ESTERASE B-RELATED"/>
    <property type="match status" value="1"/>
</dbReference>
<feature type="chain" id="PRO_5005112921" description="Carboxylic ester hydrolase" evidence="10">
    <location>
        <begin position="22"/>
        <end position="532"/>
    </location>
</feature>
<evidence type="ECO:0000256" key="10">
    <source>
        <dbReference type="RuleBase" id="RU361238"/>
    </source>
</evidence>
<dbReference type="EC" id="3.1.1.-" evidence="10"/>
<dbReference type="Pfam" id="PF07519">
    <property type="entry name" value="Tannase"/>
    <property type="match status" value="1"/>
</dbReference>
<accession>A0A0D2DMY8</accession>
<sequence>MRFSHLVGLALESLLLGLSTAQSTSCADIAGQLGHSTTLSIANASLVNGQAIAQFIAQSLNTTVVPTTTLTDVCRIQGEVAYDLNHTVSVELWLPSTKQWNGRYIAVGNGGLAGTIDYQAMLTQLEAGFAVAGGDSGHTLAEDGPAVASPGSFVPFLNSIPQVTAWLHNSIAALTPPTRQLTTLYYGKSPSYSYYYGCSTGGAQGFALAQYHPEMFDGIYAGSPGNWYSHLILSFLWNYNHAQAQNASFMDAETLNFVTNATVAHCDEIDGVRDGLIENPLKCTFKITALQCGQGQEPKAKNGSVQCITPEQVTTYKAFRQGPTEPNTGMQVYPGFDFGSESGWMAQESSLALAYAIPILQNLVFKNLTYDYKSFSFSSADIDAVNANASPYIDEISPDLLSFRRRGAKMITTQGWADQYNAATWPIEHLKQINTFLSGQPGVAGDASDFYRLFMVPGAGHCGPSPAYPNVPTTYHVLDALMPWVEKGVTPVGMQSSSPPSRANITRKLCSWPKTAKLVGKNQNDWTSYECA</sequence>
<keyword evidence="4" id="KW-0479">Metal-binding</keyword>
<dbReference type="GO" id="GO:0030600">
    <property type="term" value="F:feruloyl esterase activity"/>
    <property type="evidence" value="ECO:0007669"/>
    <property type="project" value="UniProtKB-EC"/>
</dbReference>
<evidence type="ECO:0000256" key="1">
    <source>
        <dbReference type="ARBA" id="ARBA00006249"/>
    </source>
</evidence>